<protein>
    <recommendedName>
        <fullName evidence="2 7">DNA repair protein RecO</fullName>
    </recommendedName>
    <alternativeName>
        <fullName evidence="6 7">Recombination protein O</fullName>
    </alternativeName>
</protein>
<dbReference type="SUPFAM" id="SSF57863">
    <property type="entry name" value="ArfGap/RecO-like zinc finger"/>
    <property type="match status" value="1"/>
</dbReference>
<evidence type="ECO:0000256" key="2">
    <source>
        <dbReference type="ARBA" id="ARBA00021310"/>
    </source>
</evidence>
<evidence type="ECO:0000256" key="3">
    <source>
        <dbReference type="ARBA" id="ARBA00022763"/>
    </source>
</evidence>
<dbReference type="Proteomes" id="UP000178323">
    <property type="component" value="Unassembled WGS sequence"/>
</dbReference>
<evidence type="ECO:0000259" key="8">
    <source>
        <dbReference type="Pfam" id="PF11967"/>
    </source>
</evidence>
<evidence type="ECO:0000313" key="10">
    <source>
        <dbReference type="Proteomes" id="UP000178323"/>
    </source>
</evidence>
<dbReference type="InterPro" id="IPR042242">
    <property type="entry name" value="RecO_C"/>
</dbReference>
<dbReference type="InterPro" id="IPR037278">
    <property type="entry name" value="ARFGAP/RecO"/>
</dbReference>
<dbReference type="STRING" id="1797985.A2Y83_01215"/>
<dbReference type="EMBL" id="MFFS01000054">
    <property type="protein sequence ID" value="OGF21735.1"/>
    <property type="molecule type" value="Genomic_DNA"/>
</dbReference>
<evidence type="ECO:0000256" key="7">
    <source>
        <dbReference type="HAMAP-Rule" id="MF_00201"/>
    </source>
</evidence>
<keyword evidence="3 7" id="KW-0227">DNA damage</keyword>
<dbReference type="AlphaFoldDB" id="A0A1F5S4V8"/>
<accession>A0A1F5S4V8</accession>
<dbReference type="NCBIfam" id="TIGR00613">
    <property type="entry name" value="reco"/>
    <property type="match status" value="1"/>
</dbReference>
<dbReference type="Pfam" id="PF11967">
    <property type="entry name" value="RecO_N"/>
    <property type="match status" value="1"/>
</dbReference>
<organism evidence="9 10">
    <name type="scientific">Candidatus Falkowbacteria bacterium RBG_13_39_14</name>
    <dbReference type="NCBI Taxonomy" id="1797985"/>
    <lineage>
        <taxon>Bacteria</taxon>
        <taxon>Candidatus Falkowiibacteriota</taxon>
    </lineage>
</organism>
<comment type="similarity">
    <text evidence="1 7">Belongs to the RecO family.</text>
</comment>
<gene>
    <name evidence="7" type="primary">recO</name>
    <name evidence="9" type="ORF">A2Y83_01215</name>
</gene>
<dbReference type="InterPro" id="IPR012340">
    <property type="entry name" value="NA-bd_OB-fold"/>
</dbReference>
<dbReference type="HAMAP" id="MF_00201">
    <property type="entry name" value="RecO"/>
    <property type="match status" value="1"/>
</dbReference>
<keyword evidence="5 7" id="KW-0234">DNA repair</keyword>
<dbReference type="Gene3D" id="2.40.50.140">
    <property type="entry name" value="Nucleic acid-binding proteins"/>
    <property type="match status" value="1"/>
</dbReference>
<evidence type="ECO:0000256" key="4">
    <source>
        <dbReference type="ARBA" id="ARBA00023172"/>
    </source>
</evidence>
<dbReference type="PANTHER" id="PTHR33991">
    <property type="entry name" value="DNA REPAIR PROTEIN RECO"/>
    <property type="match status" value="1"/>
</dbReference>
<dbReference type="PANTHER" id="PTHR33991:SF1">
    <property type="entry name" value="DNA REPAIR PROTEIN RECO"/>
    <property type="match status" value="1"/>
</dbReference>
<sequence length="260" mass="30221">MYTTQGFVLRKYNIEEADRMYIIYTKDYGKKNLFCKGALKIKSKLSPHLAEFADADFDFVKGKSVEKIVGARMEKSFVNIRGDLRKIAIGNFILDAIDNLIKPDHPDREIYILIKKALEIIDGHKDIRKAYFSANIFIWKLLILLGYKPEFDKCAKCGMKLKEPYFDERTGEFFCGECFRRRAGAGSRDGLYREKIPPNPPLQRGGERTPLCRSSLEYLKGNPMAEVNFDEIIFIVKSFMRLHLEKVLKSEVWITKLFDY</sequence>
<evidence type="ECO:0000256" key="6">
    <source>
        <dbReference type="ARBA" id="ARBA00033409"/>
    </source>
</evidence>
<reference evidence="9 10" key="1">
    <citation type="journal article" date="2016" name="Nat. Commun.">
        <title>Thousands of microbial genomes shed light on interconnected biogeochemical processes in an aquifer system.</title>
        <authorList>
            <person name="Anantharaman K."/>
            <person name="Brown C.T."/>
            <person name="Hug L.A."/>
            <person name="Sharon I."/>
            <person name="Castelle C.J."/>
            <person name="Probst A.J."/>
            <person name="Thomas B.C."/>
            <person name="Singh A."/>
            <person name="Wilkins M.J."/>
            <person name="Karaoz U."/>
            <person name="Brodie E.L."/>
            <person name="Williams K.H."/>
            <person name="Hubbard S.S."/>
            <person name="Banfield J.F."/>
        </authorList>
    </citation>
    <scope>NUCLEOTIDE SEQUENCE [LARGE SCALE GENOMIC DNA]</scope>
</reference>
<dbReference type="SUPFAM" id="SSF50249">
    <property type="entry name" value="Nucleic acid-binding proteins"/>
    <property type="match status" value="1"/>
</dbReference>
<dbReference type="GO" id="GO:0006310">
    <property type="term" value="P:DNA recombination"/>
    <property type="evidence" value="ECO:0007669"/>
    <property type="project" value="UniProtKB-UniRule"/>
</dbReference>
<proteinExistence type="inferred from homology"/>
<evidence type="ECO:0000313" key="9">
    <source>
        <dbReference type="EMBL" id="OGF21735.1"/>
    </source>
</evidence>
<feature type="domain" description="DNA replication/recombination mediator RecO N-terminal" evidence="8">
    <location>
        <begin position="2"/>
        <end position="77"/>
    </location>
</feature>
<name>A0A1F5S4V8_9BACT</name>
<dbReference type="Pfam" id="PF02565">
    <property type="entry name" value="RecO_C"/>
    <property type="match status" value="1"/>
</dbReference>
<dbReference type="Gene3D" id="1.20.1440.120">
    <property type="entry name" value="Recombination protein O, C-terminal domain"/>
    <property type="match status" value="1"/>
</dbReference>
<dbReference type="InterPro" id="IPR003717">
    <property type="entry name" value="RecO"/>
</dbReference>
<dbReference type="GO" id="GO:0043590">
    <property type="term" value="C:bacterial nucleoid"/>
    <property type="evidence" value="ECO:0007669"/>
    <property type="project" value="TreeGrafter"/>
</dbReference>
<evidence type="ECO:0000256" key="1">
    <source>
        <dbReference type="ARBA" id="ARBA00007452"/>
    </source>
</evidence>
<keyword evidence="4 7" id="KW-0233">DNA recombination</keyword>
<dbReference type="GO" id="GO:0006302">
    <property type="term" value="P:double-strand break repair"/>
    <property type="evidence" value="ECO:0007669"/>
    <property type="project" value="TreeGrafter"/>
</dbReference>
<comment type="function">
    <text evidence="7">Involved in DNA repair and RecF pathway recombination.</text>
</comment>
<evidence type="ECO:0000256" key="5">
    <source>
        <dbReference type="ARBA" id="ARBA00023204"/>
    </source>
</evidence>
<comment type="caution">
    <text evidence="9">The sequence shown here is derived from an EMBL/GenBank/DDBJ whole genome shotgun (WGS) entry which is preliminary data.</text>
</comment>
<dbReference type="InterPro" id="IPR022572">
    <property type="entry name" value="DNA_rep/recomb_RecO_N"/>
</dbReference>